<reference evidence="1" key="1">
    <citation type="submission" date="2023-04" db="EMBL/GenBank/DDBJ databases">
        <title>Draft Genome sequencing of Naganishia species isolated from polar environments using Oxford Nanopore Technology.</title>
        <authorList>
            <person name="Leo P."/>
            <person name="Venkateswaran K."/>
        </authorList>
    </citation>
    <scope>NUCLEOTIDE SEQUENCE</scope>
    <source>
        <strain evidence="1">DBVPG 5303</strain>
    </source>
</reference>
<keyword evidence="2" id="KW-1185">Reference proteome</keyword>
<dbReference type="Proteomes" id="UP001234202">
    <property type="component" value="Unassembled WGS sequence"/>
</dbReference>
<evidence type="ECO:0000313" key="2">
    <source>
        <dbReference type="Proteomes" id="UP001234202"/>
    </source>
</evidence>
<dbReference type="EMBL" id="JASBWV010000023">
    <property type="protein sequence ID" value="KAJ9119819.1"/>
    <property type="molecule type" value="Genomic_DNA"/>
</dbReference>
<evidence type="ECO:0000313" key="1">
    <source>
        <dbReference type="EMBL" id="KAJ9119819.1"/>
    </source>
</evidence>
<sequence>MSERTLQLLQSLGYSAPPTTTASSNNIIDLRSSSSLTQETTSNESKGDDDTLEFLTTLLAESQAAAVETFGAGSLCVGNVSDDPDIEDVAVVIGSAGEGAGNTEGGSEEVKDAWKVLVDKLGLDLSDVCPLLHSHSIPGTLSLELTSATTPHDR</sequence>
<organism evidence="1 2">
    <name type="scientific">Naganishia onofrii</name>
    <dbReference type="NCBI Taxonomy" id="1851511"/>
    <lineage>
        <taxon>Eukaryota</taxon>
        <taxon>Fungi</taxon>
        <taxon>Dikarya</taxon>
        <taxon>Basidiomycota</taxon>
        <taxon>Agaricomycotina</taxon>
        <taxon>Tremellomycetes</taxon>
        <taxon>Filobasidiales</taxon>
        <taxon>Filobasidiaceae</taxon>
        <taxon>Naganishia</taxon>
    </lineage>
</organism>
<protein>
    <submittedName>
        <fullName evidence="1">Uncharacterized protein</fullName>
    </submittedName>
</protein>
<accession>A0ACC2X8X7</accession>
<comment type="caution">
    <text evidence="1">The sequence shown here is derived from an EMBL/GenBank/DDBJ whole genome shotgun (WGS) entry which is preliminary data.</text>
</comment>
<name>A0ACC2X8X7_9TREE</name>
<proteinExistence type="predicted"/>
<gene>
    <name evidence="1" type="ORF">QFC24_005532</name>
</gene>